<dbReference type="Proteomes" id="UP000297014">
    <property type="component" value="Unassembled WGS sequence"/>
</dbReference>
<comment type="caution">
    <text evidence="6">The sequence shown here is derived from an EMBL/GenBank/DDBJ whole genome shotgun (WGS) entry which is preliminary data.</text>
</comment>
<comment type="similarity">
    <text evidence="1">Belongs to the iron-containing alcohol dehydrogenase family.</text>
</comment>
<reference evidence="6 8" key="1">
    <citation type="journal article" date="2014" name="Genome Announc.">
        <title>Draft Genome Sequence of Bacillus alcalophilus AV1934, a Classic Alkaliphile Isolated from Human Feces in 1934.</title>
        <authorList>
            <person name="Attie O."/>
            <person name="Jayaprakash A."/>
            <person name="Shah H."/>
            <person name="Paulsen I.T."/>
            <person name="Morino M."/>
            <person name="Takahashi Y."/>
            <person name="Narumi I."/>
            <person name="Sachidanandam R."/>
            <person name="Satoh K."/>
            <person name="Ito M."/>
            <person name="Krulwich T.A."/>
        </authorList>
    </citation>
    <scope>NUCLEOTIDE SEQUENCE [LARGE SCALE GENOMIC DNA]</scope>
    <source>
        <strain evidence="6 8">AV1934</strain>
    </source>
</reference>
<organism evidence="6 8">
    <name type="scientific">Alkalihalobacillus alcalophilus ATCC 27647 = CGMCC 1.3604</name>
    <dbReference type="NCBI Taxonomy" id="1218173"/>
    <lineage>
        <taxon>Bacteria</taxon>
        <taxon>Bacillati</taxon>
        <taxon>Bacillota</taxon>
        <taxon>Bacilli</taxon>
        <taxon>Bacillales</taxon>
        <taxon>Bacillaceae</taxon>
        <taxon>Alkalihalobacillus</taxon>
    </lineage>
</organism>
<dbReference type="PROSITE" id="PS00913">
    <property type="entry name" value="ADH_IRON_1"/>
    <property type="match status" value="1"/>
</dbReference>
<evidence type="ECO:0000256" key="1">
    <source>
        <dbReference type="ARBA" id="ARBA00007358"/>
    </source>
</evidence>
<dbReference type="Gene3D" id="1.20.1090.10">
    <property type="entry name" value="Dehydroquinate synthase-like - alpha domain"/>
    <property type="match status" value="1"/>
</dbReference>
<dbReference type="EMBL" id="ALPT02000014">
    <property type="protein sequence ID" value="KGA98199.1"/>
    <property type="molecule type" value="Genomic_DNA"/>
</dbReference>
<dbReference type="SUPFAM" id="SSF56796">
    <property type="entry name" value="Dehydroquinate synthase-like"/>
    <property type="match status" value="1"/>
</dbReference>
<dbReference type="FunFam" id="1.20.1090.10:FF:000001">
    <property type="entry name" value="Aldehyde-alcohol dehydrogenase"/>
    <property type="match status" value="1"/>
</dbReference>
<dbReference type="InterPro" id="IPR039697">
    <property type="entry name" value="Alcohol_dehydrogenase_Fe"/>
</dbReference>
<dbReference type="PROSITE" id="PS00060">
    <property type="entry name" value="ADH_IRON_2"/>
    <property type="match status" value="1"/>
</dbReference>
<dbReference type="FunFam" id="3.40.50.1970:FF:000003">
    <property type="entry name" value="Alcohol dehydrogenase, iron-containing"/>
    <property type="match status" value="1"/>
</dbReference>
<keyword evidence="3" id="KW-0520">NAD</keyword>
<sequence length="399" mass="44106">MYKQYCRIYQMMMRSFTLFLKWRKPELIEGAGSINNVPSYIVNKKINHLFIVTDTGIVSSGLMEPLLVQLDKTNIRYYVFSDTKPNPTIDLIEEALQQYKELHCDALLAFGGGSPIDCAKVIAARVAQPNKKISELKGVMKVQKETPLLIAIPTTAGTGSEATLAAVVSDSKTFEKYALMDPVLTPNIAVLDPNLTIKLPKNLTAATGMDALTHAVEAYIGKSTTSETEQQCLEAVQLLLENLYEAYENGENIKAREKVQKASYLAGLAFSRAYVGNVHAIAHTLGGFYSTPHGLANAIILPYVLEAYGEKVYSRLADLADAANLVESTTPIADKAKAFIEAIKNLNDKMNIPTKTKVEEKDIPLMVNRAYTEANPLYPVPQIFNKSQFTQLYQQIREG</sequence>
<dbReference type="InterPro" id="IPR056798">
    <property type="entry name" value="ADH_Fe_C"/>
</dbReference>
<dbReference type="CDD" id="cd08189">
    <property type="entry name" value="Fe-ADH-like"/>
    <property type="match status" value="1"/>
</dbReference>
<evidence type="ECO:0000259" key="5">
    <source>
        <dbReference type="Pfam" id="PF25137"/>
    </source>
</evidence>
<proteinExistence type="inferred from homology"/>
<dbReference type="GO" id="GO:0046872">
    <property type="term" value="F:metal ion binding"/>
    <property type="evidence" value="ECO:0007669"/>
    <property type="project" value="InterPro"/>
</dbReference>
<evidence type="ECO:0000313" key="7">
    <source>
        <dbReference type="EMBL" id="THG91191.1"/>
    </source>
</evidence>
<dbReference type="GO" id="GO:0004022">
    <property type="term" value="F:alcohol dehydrogenase (NAD+) activity"/>
    <property type="evidence" value="ECO:0007669"/>
    <property type="project" value="UniProtKB-ARBA"/>
</dbReference>
<evidence type="ECO:0000259" key="4">
    <source>
        <dbReference type="Pfam" id="PF00465"/>
    </source>
</evidence>
<dbReference type="PANTHER" id="PTHR11496">
    <property type="entry name" value="ALCOHOL DEHYDROGENASE"/>
    <property type="match status" value="1"/>
</dbReference>
<dbReference type="Gene3D" id="3.40.50.1970">
    <property type="match status" value="1"/>
</dbReference>
<dbReference type="InterPro" id="IPR001670">
    <property type="entry name" value="ADH_Fe/GldA"/>
</dbReference>
<dbReference type="RefSeq" id="WP_003322666.1">
    <property type="nucleotide sequence ID" value="NZ_ALPT02000014.1"/>
</dbReference>
<dbReference type="Pfam" id="PF25137">
    <property type="entry name" value="ADH_Fe_C"/>
    <property type="match status" value="1"/>
</dbReference>
<dbReference type="AlphaFoldDB" id="A0A094WKC4"/>
<keyword evidence="8" id="KW-1185">Reference proteome</keyword>
<feature type="domain" description="Fe-containing alcohol dehydrogenase-like C-terminal" evidence="5">
    <location>
        <begin position="204"/>
        <end position="395"/>
    </location>
</feature>
<dbReference type="InterPro" id="IPR018211">
    <property type="entry name" value="ADH_Fe_CS"/>
</dbReference>
<dbReference type="Proteomes" id="UP000002754">
    <property type="component" value="Unassembled WGS sequence"/>
</dbReference>
<feature type="domain" description="Alcohol dehydrogenase iron-type/glycerol dehydrogenase GldA" evidence="4">
    <location>
        <begin position="26"/>
        <end position="193"/>
    </location>
</feature>
<evidence type="ECO:0000313" key="6">
    <source>
        <dbReference type="EMBL" id="KGA98199.1"/>
    </source>
</evidence>
<keyword evidence="2" id="KW-0560">Oxidoreductase</keyword>
<protein>
    <submittedName>
        <fullName evidence="6">Alcohol dehydrogenase</fullName>
    </submittedName>
</protein>
<dbReference type="Pfam" id="PF00465">
    <property type="entry name" value="Fe-ADH"/>
    <property type="match status" value="1"/>
</dbReference>
<dbReference type="eggNOG" id="COG1454">
    <property type="taxonomic scope" value="Bacteria"/>
</dbReference>
<dbReference type="PANTHER" id="PTHR11496:SF102">
    <property type="entry name" value="ALCOHOL DEHYDROGENASE 4"/>
    <property type="match status" value="1"/>
</dbReference>
<evidence type="ECO:0000313" key="8">
    <source>
        <dbReference type="Proteomes" id="UP000002754"/>
    </source>
</evidence>
<dbReference type="OrthoDB" id="9815791at2"/>
<evidence type="ECO:0000256" key="3">
    <source>
        <dbReference type="ARBA" id="ARBA00023027"/>
    </source>
</evidence>
<reference evidence="7 9" key="2">
    <citation type="submission" date="2014-01" db="EMBL/GenBank/DDBJ databases">
        <title>Draft genome sequencing of Bacillus alcalophilus CGMCC 1.3604.</title>
        <authorList>
            <person name="Yang J."/>
            <person name="Diao L."/>
            <person name="Yang S."/>
        </authorList>
    </citation>
    <scope>NUCLEOTIDE SEQUENCE [LARGE SCALE GENOMIC DNA]</scope>
    <source>
        <strain evidence="7 9">CGMCC 1.3604</strain>
    </source>
</reference>
<evidence type="ECO:0000256" key="2">
    <source>
        <dbReference type="ARBA" id="ARBA00023002"/>
    </source>
</evidence>
<accession>A0A094WKC4</accession>
<name>A0A094WKC4_ALKAL</name>
<dbReference type="STRING" id="1218173.BALCAV_0206055"/>
<dbReference type="EMBL" id="JALP01000084">
    <property type="protein sequence ID" value="THG91191.1"/>
    <property type="molecule type" value="Genomic_DNA"/>
</dbReference>
<gene>
    <name evidence="7" type="ORF">AJ85_06235</name>
    <name evidence="6" type="ORF">BALCAV_0206055</name>
</gene>
<evidence type="ECO:0000313" key="9">
    <source>
        <dbReference type="Proteomes" id="UP000297014"/>
    </source>
</evidence>